<evidence type="ECO:0000313" key="2">
    <source>
        <dbReference type="Proteomes" id="UP000657931"/>
    </source>
</evidence>
<comment type="caution">
    <text evidence="1">The sequence shown here is derived from an EMBL/GenBank/DDBJ whole genome shotgun (WGS) entry which is preliminary data.</text>
</comment>
<reference evidence="1 2" key="1">
    <citation type="submission" date="2020-08" db="EMBL/GenBank/DDBJ databases">
        <title>A Genomic Blueprint of the Chicken Gut Microbiome.</title>
        <authorList>
            <person name="Gilroy R."/>
            <person name="Ravi A."/>
            <person name="Getino M."/>
            <person name="Pursley I."/>
            <person name="Horton D.L."/>
            <person name="Alikhan N.-F."/>
            <person name="Baker D."/>
            <person name="Gharbi K."/>
            <person name="Hall N."/>
            <person name="Watson M."/>
            <person name="Adriaenssens E.M."/>
            <person name="Foster-Nyarko E."/>
            <person name="Jarju S."/>
            <person name="Secka A."/>
            <person name="Antonio M."/>
            <person name="Oren A."/>
            <person name="Chaudhuri R."/>
            <person name="La Ragione R.M."/>
            <person name="Hildebrand F."/>
            <person name="Pallen M.J."/>
        </authorList>
    </citation>
    <scope>NUCLEOTIDE SEQUENCE [LARGE SCALE GENOMIC DNA]</scope>
    <source>
        <strain evidence="1 2">Sa5YUA1</strain>
    </source>
</reference>
<evidence type="ECO:0000313" key="1">
    <source>
        <dbReference type="EMBL" id="MBD7937505.1"/>
    </source>
</evidence>
<organism evidence="1 2">
    <name type="scientific">Cytobacillus stercorigallinarum</name>
    <dbReference type="NCBI Taxonomy" id="2762240"/>
    <lineage>
        <taxon>Bacteria</taxon>
        <taxon>Bacillati</taxon>
        <taxon>Bacillota</taxon>
        <taxon>Bacilli</taxon>
        <taxon>Bacillales</taxon>
        <taxon>Bacillaceae</taxon>
        <taxon>Cytobacillus</taxon>
    </lineage>
</organism>
<keyword evidence="2" id="KW-1185">Reference proteome</keyword>
<protein>
    <submittedName>
        <fullName evidence="1">Uncharacterized protein</fullName>
    </submittedName>
</protein>
<dbReference type="EMBL" id="JACSQT010000004">
    <property type="protein sequence ID" value="MBD7937505.1"/>
    <property type="molecule type" value="Genomic_DNA"/>
</dbReference>
<accession>A0ABR8QPQ5</accession>
<sequence length="86" mass="10294">MNILSYSYKKRGALEFTFDAFPHSKVVFHPIKTYYFIRTVRWNAADPVVTRRDLEIMEMVANLEMGTLDHYKKRKGYKPITLNEYQ</sequence>
<name>A0ABR8QPQ5_9BACI</name>
<dbReference type="Proteomes" id="UP000657931">
    <property type="component" value="Unassembled WGS sequence"/>
</dbReference>
<proteinExistence type="predicted"/>
<gene>
    <name evidence="1" type="ORF">H9655_10760</name>
</gene>